<keyword evidence="3" id="KW-1185">Reference proteome</keyword>
<gene>
    <name evidence="2" type="ORF">GT037_005525</name>
</gene>
<keyword evidence="1" id="KW-0472">Membrane</keyword>
<name>A0A8H7BB25_9PLEO</name>
<dbReference type="EMBL" id="JAAABM010000007">
    <property type="protein sequence ID" value="KAF7676020.1"/>
    <property type="molecule type" value="Genomic_DNA"/>
</dbReference>
<evidence type="ECO:0000313" key="3">
    <source>
        <dbReference type="Proteomes" id="UP000596902"/>
    </source>
</evidence>
<dbReference type="Proteomes" id="UP000596902">
    <property type="component" value="Unassembled WGS sequence"/>
</dbReference>
<organism evidence="2 3">
    <name type="scientific">Alternaria burnsii</name>
    <dbReference type="NCBI Taxonomy" id="1187904"/>
    <lineage>
        <taxon>Eukaryota</taxon>
        <taxon>Fungi</taxon>
        <taxon>Dikarya</taxon>
        <taxon>Ascomycota</taxon>
        <taxon>Pezizomycotina</taxon>
        <taxon>Dothideomycetes</taxon>
        <taxon>Pleosporomycetidae</taxon>
        <taxon>Pleosporales</taxon>
        <taxon>Pleosporineae</taxon>
        <taxon>Pleosporaceae</taxon>
        <taxon>Alternaria</taxon>
        <taxon>Alternaria sect. Alternaria</taxon>
    </lineage>
</organism>
<evidence type="ECO:0000313" key="2">
    <source>
        <dbReference type="EMBL" id="KAF7676020.1"/>
    </source>
</evidence>
<dbReference type="AlphaFoldDB" id="A0A8H7BB25"/>
<protein>
    <submittedName>
        <fullName evidence="2">Uncharacterized protein</fullName>
    </submittedName>
</protein>
<keyword evidence="1" id="KW-1133">Transmembrane helix</keyword>
<feature type="transmembrane region" description="Helical" evidence="1">
    <location>
        <begin position="22"/>
        <end position="42"/>
    </location>
</feature>
<proteinExistence type="predicted"/>
<reference evidence="2" key="1">
    <citation type="submission" date="2020-01" db="EMBL/GenBank/DDBJ databases">
        <authorList>
            <person name="Feng Z.H.Z."/>
        </authorList>
    </citation>
    <scope>NUCLEOTIDE SEQUENCE</scope>
    <source>
        <strain evidence="2">CBS107.38</strain>
    </source>
</reference>
<comment type="caution">
    <text evidence="2">The sequence shown here is derived from an EMBL/GenBank/DDBJ whole genome shotgun (WGS) entry which is preliminary data.</text>
</comment>
<reference evidence="2" key="2">
    <citation type="submission" date="2020-08" db="EMBL/GenBank/DDBJ databases">
        <title>Draft Genome Sequence of Cumin Blight Pathogen Alternaria burnsii.</title>
        <authorList>
            <person name="Feng Z."/>
        </authorList>
    </citation>
    <scope>NUCLEOTIDE SEQUENCE</scope>
    <source>
        <strain evidence="2">CBS107.38</strain>
    </source>
</reference>
<keyword evidence="1" id="KW-0812">Transmembrane</keyword>
<dbReference type="GeneID" id="62203750"/>
<dbReference type="RefSeq" id="XP_038786261.1">
    <property type="nucleotide sequence ID" value="XM_038930572.1"/>
</dbReference>
<sequence length="69" mass="7643">MIHDSLPPTPNQTRNKWSRQDIFTLVSVCVAIVGIFIGVIVASPEIARCEYDAEGYGSKNSKTKLEDEC</sequence>
<accession>A0A8H7BB25</accession>
<evidence type="ECO:0000256" key="1">
    <source>
        <dbReference type="SAM" id="Phobius"/>
    </source>
</evidence>